<dbReference type="Proteomes" id="UP000015834">
    <property type="component" value="Unassembled WGS sequence"/>
</dbReference>
<dbReference type="EMBL" id="ASYU01000085">
    <property type="protein sequence ID" value="EQD98998.1"/>
    <property type="molecule type" value="Genomic_DNA"/>
</dbReference>
<organism evidence="1 2">
    <name type="scientific">Helicobacter pylori PZ5056</name>
    <dbReference type="NCBI Taxonomy" id="1337393"/>
    <lineage>
        <taxon>Bacteria</taxon>
        <taxon>Pseudomonadati</taxon>
        <taxon>Campylobacterota</taxon>
        <taxon>Epsilonproteobacteria</taxon>
        <taxon>Campylobacterales</taxon>
        <taxon>Helicobacteraceae</taxon>
        <taxon>Helicobacter</taxon>
    </lineage>
</organism>
<sequence length="44" mass="5273">MGLIVWLFLLLTLNVFEYGMIKSSKHFFNVMQNKRVCFNQAMIF</sequence>
<proteinExistence type="predicted"/>
<evidence type="ECO:0000313" key="2">
    <source>
        <dbReference type="Proteomes" id="UP000015834"/>
    </source>
</evidence>
<comment type="caution">
    <text evidence="1">The sequence shown here is derived from an EMBL/GenBank/DDBJ whole genome shotgun (WGS) entry which is preliminary data.</text>
</comment>
<gene>
    <name evidence="1" type="ORF">L933_01410</name>
</gene>
<protein>
    <submittedName>
        <fullName evidence="1">Uncharacterized protein</fullName>
    </submittedName>
</protein>
<name>T2T2Z9_HELPX</name>
<evidence type="ECO:0000313" key="1">
    <source>
        <dbReference type="EMBL" id="EQD98998.1"/>
    </source>
</evidence>
<dbReference type="PATRIC" id="fig|1337393.3.peg.539"/>
<reference evidence="1 2" key="1">
    <citation type="journal article" date="2013" name="Genome Announc.">
        <title>Draft Genome Sequences of Helicobacter pylori Strains Isolated from Regions of Low and High Gastric Cancer Risk in Colombia.</title>
        <authorList>
            <person name="Sheh A."/>
            <person name="Piazuelo M.B."/>
            <person name="Wilson K.T."/>
            <person name="Correa P."/>
            <person name="Fox J.G."/>
        </authorList>
    </citation>
    <scope>NUCLEOTIDE SEQUENCE [LARGE SCALE GENOMIC DNA]</scope>
    <source>
        <strain evidence="1 2">PZ5056</strain>
    </source>
</reference>
<dbReference type="AlphaFoldDB" id="T2T2Z9"/>
<accession>T2T2Z9</accession>